<dbReference type="EMBL" id="BK015399">
    <property type="protein sequence ID" value="DAE04965.1"/>
    <property type="molecule type" value="Genomic_DNA"/>
</dbReference>
<evidence type="ECO:0000313" key="1">
    <source>
        <dbReference type="EMBL" id="DAE04965.1"/>
    </source>
</evidence>
<proteinExistence type="predicted"/>
<reference evidence="1" key="1">
    <citation type="journal article" date="2021" name="Proc. Natl. Acad. Sci. U.S.A.">
        <title>A Catalog of Tens of Thousands of Viruses from Human Metagenomes Reveals Hidden Associations with Chronic Diseases.</title>
        <authorList>
            <person name="Tisza M.J."/>
            <person name="Buck C.B."/>
        </authorList>
    </citation>
    <scope>NUCLEOTIDE SEQUENCE</scope>
    <source>
        <strain evidence="1">CtHN216</strain>
    </source>
</reference>
<sequence length="33" mass="3647">MSCTAKRIKKGVLLRTDYCSRSALLTDQSIGCQ</sequence>
<name>A0A8S5PED2_9VIRU</name>
<accession>A0A8S5PED2</accession>
<protein>
    <submittedName>
        <fullName evidence="1">Uncharacterized protein</fullName>
    </submittedName>
</protein>
<organism evidence="1">
    <name type="scientific">Microviridae sp. ctHN216</name>
    <dbReference type="NCBI Taxonomy" id="2824990"/>
    <lineage>
        <taxon>Viruses</taxon>
        <taxon>Monodnaviria</taxon>
        <taxon>Sangervirae</taxon>
        <taxon>Phixviricota</taxon>
        <taxon>Malgrandaviricetes</taxon>
        <taxon>Petitvirales</taxon>
        <taxon>Microviridae</taxon>
    </lineage>
</organism>